<gene>
    <name evidence="5" type="ORF">Tsumi_13580</name>
</gene>
<evidence type="ECO:0000313" key="6">
    <source>
        <dbReference type="Proteomes" id="UP001628220"/>
    </source>
</evidence>
<comment type="similarity">
    <text evidence="3">Belongs to the flavoredoxin family.</text>
</comment>
<keyword evidence="6" id="KW-1185">Reference proteome</keyword>
<keyword evidence="2" id="KW-0285">Flavoprotein</keyword>
<dbReference type="PANTHER" id="PTHR43567:SF1">
    <property type="entry name" value="FLAVOREDOXIN"/>
    <property type="match status" value="1"/>
</dbReference>
<dbReference type="InterPro" id="IPR052174">
    <property type="entry name" value="Flavoredoxin"/>
</dbReference>
<evidence type="ECO:0000259" key="4">
    <source>
        <dbReference type="SMART" id="SM00903"/>
    </source>
</evidence>
<accession>A0ABQ0E3M4</accession>
<dbReference type="InterPro" id="IPR012349">
    <property type="entry name" value="Split_barrel_FMN-bd"/>
</dbReference>
<reference evidence="5 6" key="1">
    <citation type="journal article" date="2025" name="Int. J. Syst. Evol. Microbiol.">
        <title>Desulfovibrio falkowii sp. nov., Porphyromonas miyakawae sp. nov., Mediterraneibacter flintii sp. nov. and Owariibacterium komagatae gen. nov., sp. nov., isolated from human faeces.</title>
        <authorList>
            <person name="Hamaguchi T."/>
            <person name="Ohara M."/>
            <person name="Hisatomi A."/>
            <person name="Sekiguchi K."/>
            <person name="Takeda J.I."/>
            <person name="Ueyama J."/>
            <person name="Ito M."/>
            <person name="Nishiwaki H."/>
            <person name="Ogi T."/>
            <person name="Hirayama M."/>
            <person name="Ohkuma M."/>
            <person name="Sakamoto M."/>
            <person name="Ohno K."/>
        </authorList>
    </citation>
    <scope>NUCLEOTIDE SEQUENCE [LARGE SCALE GENOMIC DNA]</scope>
    <source>
        <strain evidence="5 6">13CB11C</strain>
    </source>
</reference>
<dbReference type="PROSITE" id="PS51257">
    <property type="entry name" value="PROKAR_LIPOPROTEIN"/>
    <property type="match status" value="1"/>
</dbReference>
<evidence type="ECO:0000256" key="2">
    <source>
        <dbReference type="ARBA" id="ARBA00022630"/>
    </source>
</evidence>
<name>A0ABQ0E3M4_9PORP</name>
<protein>
    <submittedName>
        <fullName evidence="5">Flavin reductase family protein</fullName>
    </submittedName>
</protein>
<proteinExistence type="inferred from homology"/>
<dbReference type="SMART" id="SM00903">
    <property type="entry name" value="Flavin_Reduct"/>
    <property type="match status" value="1"/>
</dbReference>
<dbReference type="Pfam" id="PF01613">
    <property type="entry name" value="Flavin_Reduct"/>
    <property type="match status" value="1"/>
</dbReference>
<evidence type="ECO:0000313" key="5">
    <source>
        <dbReference type="EMBL" id="GAB1252252.1"/>
    </source>
</evidence>
<evidence type="ECO:0000256" key="1">
    <source>
        <dbReference type="ARBA" id="ARBA00001917"/>
    </source>
</evidence>
<feature type="domain" description="Flavin reductase like" evidence="4">
    <location>
        <begin position="10"/>
        <end position="149"/>
    </location>
</feature>
<evidence type="ECO:0000256" key="3">
    <source>
        <dbReference type="ARBA" id="ARBA00038054"/>
    </source>
</evidence>
<dbReference type="SUPFAM" id="SSF50475">
    <property type="entry name" value="FMN-binding split barrel"/>
    <property type="match status" value="1"/>
</dbReference>
<dbReference type="EMBL" id="BAAFSF010000004">
    <property type="protein sequence ID" value="GAB1252252.1"/>
    <property type="molecule type" value="Genomic_DNA"/>
</dbReference>
<comment type="cofactor">
    <cofactor evidence="1">
        <name>FMN</name>
        <dbReference type="ChEBI" id="CHEBI:58210"/>
    </cofactor>
</comment>
<dbReference type="InterPro" id="IPR002563">
    <property type="entry name" value="Flavin_Rdtase-like_dom"/>
</dbReference>
<comment type="caution">
    <text evidence="5">The sequence shown here is derived from an EMBL/GenBank/DDBJ whole genome shotgun (WGS) entry which is preliminary data.</text>
</comment>
<dbReference type="Proteomes" id="UP001628220">
    <property type="component" value="Unassembled WGS sequence"/>
</dbReference>
<organism evidence="5 6">
    <name type="scientific">Porphyromonas miyakawae</name>
    <dbReference type="NCBI Taxonomy" id="3137470"/>
    <lineage>
        <taxon>Bacteria</taxon>
        <taxon>Pseudomonadati</taxon>
        <taxon>Bacteroidota</taxon>
        <taxon>Bacteroidia</taxon>
        <taxon>Bacteroidales</taxon>
        <taxon>Porphyromonadaceae</taxon>
        <taxon>Porphyromonas</taxon>
    </lineage>
</organism>
<sequence length="195" mass="21349">MKQHWPAGTMISPLPAIIVTACDSEGRSNLFTASWTGILNSEPPMCYVSIRPERFSYPMVKETMQFALNLTTPAMAKATDLVGVTSGRKGDKWAASGLTPCKAKIISCPLVEESPVSLECRVREIVPLGSHDLFIADIVSVAVDDAYINPETGKLDLMKSDLLVYAHGEYFSLGDFIGYFGWSLKKGSDPIVRRD</sequence>
<dbReference type="PANTHER" id="PTHR43567">
    <property type="entry name" value="FLAVOREDOXIN-RELATED-RELATED"/>
    <property type="match status" value="1"/>
</dbReference>
<dbReference type="RefSeq" id="WP_411916011.1">
    <property type="nucleotide sequence ID" value="NZ_BAAFSF010000004.1"/>
</dbReference>
<dbReference type="Gene3D" id="2.30.110.10">
    <property type="entry name" value="Electron Transport, Fmn-binding Protein, Chain A"/>
    <property type="match status" value="1"/>
</dbReference>